<reference evidence="2 3" key="1">
    <citation type="submission" date="2009-02" db="EMBL/GenBank/DDBJ databases">
        <title>Sequencing of the draft genome and assembly of Dethiobacter alkaliphilus AHT 1.</title>
        <authorList>
            <consortium name="US DOE Joint Genome Institute (JGI-PGF)"/>
            <person name="Lucas S."/>
            <person name="Copeland A."/>
            <person name="Lapidus A."/>
            <person name="Glavina del Rio T."/>
            <person name="Dalin E."/>
            <person name="Tice H."/>
            <person name="Bruce D."/>
            <person name="Goodwin L."/>
            <person name="Pitluck S."/>
            <person name="Larimer F."/>
            <person name="Land M.L."/>
            <person name="Hauser L."/>
            <person name="Muyzer G."/>
        </authorList>
    </citation>
    <scope>NUCLEOTIDE SEQUENCE [LARGE SCALE GENOMIC DNA]</scope>
    <source>
        <strain evidence="2 3">AHT 1</strain>
    </source>
</reference>
<dbReference type="RefSeq" id="WP_008515425.1">
    <property type="nucleotide sequence ID" value="NZ_ACJM01000004.1"/>
</dbReference>
<accession>C0GET5</accession>
<protein>
    <recommendedName>
        <fullName evidence="1">Replication-associated protein ORF2/G2P domain-containing protein</fullName>
    </recommendedName>
</protein>
<comment type="caution">
    <text evidence="2">The sequence shown here is derived from an EMBL/GenBank/DDBJ whole genome shotgun (WGS) entry which is preliminary data.</text>
</comment>
<dbReference type="Proteomes" id="UP000006443">
    <property type="component" value="Unassembled WGS sequence"/>
</dbReference>
<evidence type="ECO:0000313" key="3">
    <source>
        <dbReference type="Proteomes" id="UP000006443"/>
    </source>
</evidence>
<dbReference type="InterPro" id="IPR056906">
    <property type="entry name" value="ORF2/G2P_dom"/>
</dbReference>
<keyword evidence="3" id="KW-1185">Reference proteome</keyword>
<gene>
    <name evidence="2" type="ORF">DealDRAFT_0994</name>
</gene>
<dbReference type="Pfam" id="PF23343">
    <property type="entry name" value="REP_ORF2-G2P"/>
    <property type="match status" value="1"/>
</dbReference>
<proteinExistence type="predicted"/>
<feature type="domain" description="Replication-associated protein ORF2/G2P" evidence="1">
    <location>
        <begin position="10"/>
        <end position="124"/>
    </location>
</feature>
<dbReference type="STRING" id="555088.DealDRAFT_0994"/>
<dbReference type="AlphaFoldDB" id="C0GET5"/>
<evidence type="ECO:0000313" key="2">
    <source>
        <dbReference type="EMBL" id="EEG78117.1"/>
    </source>
</evidence>
<name>C0GET5_DETAL</name>
<dbReference type="EMBL" id="ACJM01000004">
    <property type="protein sequence ID" value="EEG78117.1"/>
    <property type="molecule type" value="Genomic_DNA"/>
</dbReference>
<sequence>MANKRRTTAYWLTLSYKIEPTGDIKKQTKAHLKALMASLRKQGRANQWAYKIICCPSITDPRTKRVKRLHIHLLIEGNPGATIAQYIEKYWSGKTVQRNGKGYGLANYGKCNQSTAGYISYMQEQAIYTWEQTEGELPQERETFESQAPAIIREAGKLSEVYRSLTDTNQLTVETMEKIEQLIEKVKEPEPQKPLRGLFSIPQEQDPSPIINSPVWANMVVWNDFDRGSPLSLRL</sequence>
<evidence type="ECO:0000259" key="1">
    <source>
        <dbReference type="Pfam" id="PF23343"/>
    </source>
</evidence>
<organism evidence="2 3">
    <name type="scientific">Dethiobacter alkaliphilus AHT 1</name>
    <dbReference type="NCBI Taxonomy" id="555088"/>
    <lineage>
        <taxon>Bacteria</taxon>
        <taxon>Bacillati</taxon>
        <taxon>Bacillota</taxon>
        <taxon>Dethiobacteria</taxon>
        <taxon>Dethiobacterales</taxon>
        <taxon>Dethiobacteraceae</taxon>
        <taxon>Dethiobacter</taxon>
    </lineage>
</organism>